<dbReference type="OrthoDB" id="354304at2759"/>
<evidence type="ECO:0008006" key="5">
    <source>
        <dbReference type="Google" id="ProtNLM"/>
    </source>
</evidence>
<gene>
    <name evidence="4" type="ORF">SETIT_3G208900v2</name>
</gene>
<proteinExistence type="inferred from homology"/>
<feature type="region of interest" description="Disordered" evidence="3">
    <location>
        <begin position="72"/>
        <end position="142"/>
    </location>
</feature>
<feature type="binding site" evidence="2">
    <location>
        <begin position="153"/>
        <end position="162"/>
    </location>
    <ligand>
        <name>substrate</name>
    </ligand>
</feature>
<feature type="binding site" evidence="2">
    <location>
        <position position="206"/>
    </location>
    <ligand>
        <name>substrate</name>
    </ligand>
</feature>
<evidence type="ECO:0000256" key="1">
    <source>
        <dbReference type="ARBA" id="ARBA00038362"/>
    </source>
</evidence>
<dbReference type="InterPro" id="IPR029033">
    <property type="entry name" value="His_PPase_superfam"/>
</dbReference>
<dbReference type="AlphaFoldDB" id="A0A368QH77"/>
<dbReference type="InterPro" id="IPR013078">
    <property type="entry name" value="His_Pase_superF_clade-1"/>
</dbReference>
<protein>
    <recommendedName>
        <fullName evidence="5">Phosphoglycerate mutase (2,3-diphosphoglycerate-dependent)</fullName>
    </recommendedName>
</protein>
<feature type="compositionally biased region" description="Pro residues" evidence="3">
    <location>
        <begin position="93"/>
        <end position="115"/>
    </location>
</feature>
<name>A0A368QH77_SETIT</name>
<accession>A0A368QH77</accession>
<evidence type="ECO:0000256" key="3">
    <source>
        <dbReference type="SAM" id="MobiDB-lite"/>
    </source>
</evidence>
<reference evidence="4" key="2">
    <citation type="submission" date="2015-07" db="EMBL/GenBank/DDBJ databases">
        <authorList>
            <person name="Noorani M."/>
        </authorList>
    </citation>
    <scope>NUCLEOTIDE SEQUENCE</scope>
    <source>
        <strain evidence="4">Yugu1</strain>
    </source>
</reference>
<reference evidence="4" key="1">
    <citation type="journal article" date="2012" name="Nat. Biotechnol.">
        <title>Reference genome sequence of the model plant Setaria.</title>
        <authorList>
            <person name="Bennetzen J.L."/>
            <person name="Schmutz J."/>
            <person name="Wang H."/>
            <person name="Percifield R."/>
            <person name="Hawkins J."/>
            <person name="Pontaroli A.C."/>
            <person name="Estep M."/>
            <person name="Feng L."/>
            <person name="Vaughn J.N."/>
            <person name="Grimwood J."/>
            <person name="Jenkins J."/>
            <person name="Barry K."/>
            <person name="Lindquist E."/>
            <person name="Hellsten U."/>
            <person name="Deshpande S."/>
            <person name="Wang X."/>
            <person name="Wu X."/>
            <person name="Mitros T."/>
            <person name="Triplett J."/>
            <person name="Yang X."/>
            <person name="Ye C.Y."/>
            <person name="Mauro-Herrera M."/>
            <person name="Wang L."/>
            <person name="Li P."/>
            <person name="Sharma M."/>
            <person name="Sharma R."/>
            <person name="Ronald P.C."/>
            <person name="Panaud O."/>
            <person name="Kellogg E.A."/>
            <person name="Brutnell T.P."/>
            <person name="Doust A.N."/>
            <person name="Tuskan G.A."/>
            <person name="Rokhsar D."/>
            <person name="Devos K.M."/>
        </authorList>
    </citation>
    <scope>NUCLEOTIDE SEQUENCE [LARGE SCALE GENOMIC DNA]</scope>
    <source>
        <strain evidence="4">Yugu1</strain>
    </source>
</reference>
<sequence>MLPSLAYSSSLALHCRRHPQSASLRLARPATPPAIRLTSARSTCNAAAARIPPDLGSLGLLRRRRCSRHHHHCAASLARPPPLLHRTAQPALPARPPPRHGLPAQPTPPARPPPLLAGDTAPTSQYELEKSPAPRPGSSLPPLRAAKRVVLVRHGQWQSTWNAEGHIQGSSDISVLTAKGEYQAETSRQMLLSDSFDACFTSPLARSRRTAEIIWEGRDDDLIPDSDLREIDLIFAYHVLVEMPECDEQLVILISRDC</sequence>
<evidence type="ECO:0000256" key="2">
    <source>
        <dbReference type="PIRSR" id="PIRSR613078-2"/>
    </source>
</evidence>
<dbReference type="SUPFAM" id="SSF53254">
    <property type="entry name" value="Phosphoglycerate mutase-like"/>
    <property type="match status" value="1"/>
</dbReference>
<dbReference type="PANTHER" id="PTHR48100:SF10">
    <property type="entry name" value="2-CARBOXY-D-ARABINITOL-1-PHOSPHATASE-RELATED"/>
    <property type="match status" value="1"/>
</dbReference>
<dbReference type="Pfam" id="PF00300">
    <property type="entry name" value="His_Phos_1"/>
    <property type="match status" value="1"/>
</dbReference>
<dbReference type="InterPro" id="IPR050275">
    <property type="entry name" value="PGM_Phosphatase"/>
</dbReference>
<dbReference type="SMART" id="SM00855">
    <property type="entry name" value="PGAM"/>
    <property type="match status" value="1"/>
</dbReference>
<comment type="similarity">
    <text evidence="1">Belongs to the phosphoglycerate mutase family.</text>
</comment>
<dbReference type="Gene3D" id="3.40.50.1240">
    <property type="entry name" value="Phosphoglycerate mutase-like"/>
    <property type="match status" value="1"/>
</dbReference>
<dbReference type="PANTHER" id="PTHR48100">
    <property type="entry name" value="BROAD-SPECIFICITY PHOSPHATASE YOR283W-RELATED"/>
    <property type="match status" value="1"/>
</dbReference>
<dbReference type="EMBL" id="CM003530">
    <property type="protein sequence ID" value="RCV17299.1"/>
    <property type="molecule type" value="Genomic_DNA"/>
</dbReference>
<dbReference type="STRING" id="4555.A0A368QH77"/>
<dbReference type="CDD" id="cd07067">
    <property type="entry name" value="HP_PGM_like"/>
    <property type="match status" value="1"/>
</dbReference>
<organism evidence="4">
    <name type="scientific">Setaria italica</name>
    <name type="common">Foxtail millet</name>
    <name type="synonym">Panicum italicum</name>
    <dbReference type="NCBI Taxonomy" id="4555"/>
    <lineage>
        <taxon>Eukaryota</taxon>
        <taxon>Viridiplantae</taxon>
        <taxon>Streptophyta</taxon>
        <taxon>Embryophyta</taxon>
        <taxon>Tracheophyta</taxon>
        <taxon>Spermatophyta</taxon>
        <taxon>Magnoliopsida</taxon>
        <taxon>Liliopsida</taxon>
        <taxon>Poales</taxon>
        <taxon>Poaceae</taxon>
        <taxon>PACMAD clade</taxon>
        <taxon>Panicoideae</taxon>
        <taxon>Panicodae</taxon>
        <taxon>Paniceae</taxon>
        <taxon>Cenchrinae</taxon>
        <taxon>Setaria</taxon>
    </lineage>
</organism>
<evidence type="ECO:0000313" key="4">
    <source>
        <dbReference type="EMBL" id="RCV17299.1"/>
    </source>
</evidence>